<keyword evidence="2" id="KW-1185">Reference proteome</keyword>
<sequence length="235" mass="27303">MQEFNQAIKNNQTESLSLQKLEGIADEFPYFQFAKTLLLKKYHQQKHYKYNNSLKNVAAHTINREVLFDYITHIHHTTTTVSTKPIVEKTPLTNLKEKIIPQIITEETPFEFTHSEKHSFHQWLQLSNTTPIVREEPKKIEETVNPKLNIINQFIQNNPKISPVKKTIQTPTTALTPPNSDISNELMTETLAKVYLAQKKYDNAIQAYKILSLKYPEKSGLFADQIQRIKNLQNT</sequence>
<proteinExistence type="predicted"/>
<dbReference type="RefSeq" id="WP_167182333.1">
    <property type="nucleotide sequence ID" value="NZ_JAASQL010000001.1"/>
</dbReference>
<reference evidence="1 2" key="1">
    <citation type="submission" date="2020-03" db="EMBL/GenBank/DDBJ databases">
        <title>Genomic Encyclopedia of Type Strains, Phase IV (KMG-IV): sequencing the most valuable type-strain genomes for metagenomic binning, comparative biology and taxonomic classification.</title>
        <authorList>
            <person name="Goeker M."/>
        </authorList>
    </citation>
    <scope>NUCLEOTIDE SEQUENCE [LARGE SCALE GENOMIC DNA]</scope>
    <source>
        <strain evidence="1 2">DSM 101599</strain>
    </source>
</reference>
<accession>A0ABX0U7G1</accession>
<evidence type="ECO:0000313" key="1">
    <source>
        <dbReference type="EMBL" id="NIJ43675.1"/>
    </source>
</evidence>
<evidence type="ECO:0008006" key="3">
    <source>
        <dbReference type="Google" id="ProtNLM"/>
    </source>
</evidence>
<dbReference type="EMBL" id="JAASQL010000001">
    <property type="protein sequence ID" value="NIJ43675.1"/>
    <property type="molecule type" value="Genomic_DNA"/>
</dbReference>
<gene>
    <name evidence="1" type="ORF">FHR24_000114</name>
</gene>
<organism evidence="1 2">
    <name type="scientific">Wenyingzhuangia heitensis</name>
    <dbReference type="NCBI Taxonomy" id="1487859"/>
    <lineage>
        <taxon>Bacteria</taxon>
        <taxon>Pseudomonadati</taxon>
        <taxon>Bacteroidota</taxon>
        <taxon>Flavobacteriia</taxon>
        <taxon>Flavobacteriales</taxon>
        <taxon>Flavobacteriaceae</taxon>
        <taxon>Wenyingzhuangia</taxon>
    </lineage>
</organism>
<comment type="caution">
    <text evidence="1">The sequence shown here is derived from an EMBL/GenBank/DDBJ whole genome shotgun (WGS) entry which is preliminary data.</text>
</comment>
<evidence type="ECO:0000313" key="2">
    <source>
        <dbReference type="Proteomes" id="UP000745859"/>
    </source>
</evidence>
<protein>
    <recommendedName>
        <fullName evidence="3">Tetratricopeptide repeat-containing protein</fullName>
    </recommendedName>
</protein>
<name>A0ABX0U7G1_9FLAO</name>
<dbReference type="Proteomes" id="UP000745859">
    <property type="component" value="Unassembled WGS sequence"/>
</dbReference>